<reference evidence="11" key="1">
    <citation type="submission" date="2020-01" db="EMBL/GenBank/DDBJ databases">
        <authorList>
            <person name="Meier V. D."/>
            <person name="Meier V D."/>
        </authorList>
    </citation>
    <scope>NUCLEOTIDE SEQUENCE</scope>
    <source>
        <strain evidence="11">HLG_WM_MAG_09</strain>
    </source>
</reference>
<dbReference type="PANTHER" id="PTHR32438:SF5">
    <property type="entry name" value="4-ALPHA-GLUCANOTRANSFERASE DPE1, CHLOROPLASTIC_AMYLOPLASTIC"/>
    <property type="match status" value="1"/>
</dbReference>
<dbReference type="NCBIfam" id="TIGR00217">
    <property type="entry name" value="malQ"/>
    <property type="match status" value="1"/>
</dbReference>
<name>A0A6S6TB51_9GAMM</name>
<dbReference type="GO" id="GO:0005975">
    <property type="term" value="P:carbohydrate metabolic process"/>
    <property type="evidence" value="ECO:0007669"/>
    <property type="project" value="InterPro"/>
</dbReference>
<keyword evidence="6 10" id="KW-0808">Transferase</keyword>
<dbReference type="PANTHER" id="PTHR32438">
    <property type="entry name" value="4-ALPHA-GLUCANOTRANSFERASE DPE1, CHLOROPLASTIC/AMYLOPLASTIC"/>
    <property type="match status" value="1"/>
</dbReference>
<dbReference type="AlphaFoldDB" id="A0A6S6TB51"/>
<dbReference type="SUPFAM" id="SSF51445">
    <property type="entry name" value="(Trans)glycosidases"/>
    <property type="match status" value="1"/>
</dbReference>
<comment type="similarity">
    <text evidence="2 10">Belongs to the disproportionating enzyme family.</text>
</comment>
<evidence type="ECO:0000313" key="11">
    <source>
        <dbReference type="EMBL" id="CAA6812303.1"/>
    </source>
</evidence>
<gene>
    <name evidence="11" type="ORF">HELGO_WM84474</name>
</gene>
<keyword evidence="7 10" id="KW-0119">Carbohydrate metabolism</keyword>
<accession>A0A6S6TB51</accession>
<evidence type="ECO:0000256" key="5">
    <source>
        <dbReference type="ARBA" id="ARBA00022676"/>
    </source>
</evidence>
<evidence type="ECO:0000256" key="3">
    <source>
        <dbReference type="ARBA" id="ARBA00012560"/>
    </source>
</evidence>
<evidence type="ECO:0000256" key="10">
    <source>
        <dbReference type="RuleBase" id="RU361207"/>
    </source>
</evidence>
<evidence type="ECO:0000256" key="2">
    <source>
        <dbReference type="ARBA" id="ARBA00005684"/>
    </source>
</evidence>
<dbReference type="Pfam" id="PF02446">
    <property type="entry name" value="Glyco_hydro_77"/>
    <property type="match status" value="1"/>
</dbReference>
<dbReference type="InterPro" id="IPR003385">
    <property type="entry name" value="Glyco_hydro_77"/>
</dbReference>
<sequence>MPQQNLSPYQCYSAFAMNPALLSYPEYADKDLEDPDYLNWFKKEKTWLEDYALFIVLKNSNEQRAWSDWDDAYKYRNKVALERFLHEHYVEVSAIYWQQFCLYKRWNELRAYAHERDILLFGDMPIFVAYDSADVWCNPESFLLDEAGQATVVAGVPPDYFSETGQRWGNPHYNWAKMQADDFSWWLSRIHNHLSLFDLVRIDHFRGLEAVWVIPSSCETAIEGQWKKTPGDELLAHLKQELGQIPIVAEDLGIITPEVNALREKYELPGMSVLQFSFDGFEDNPHKPKNITYDRIVYTGTHDNDTTQGWFDDQEKSTQAYIREILGIDANADVVDAVINQSLATKGQLVVIPLQDFLGFDTEARMNIPGVSEDNWTWQFAWDDIPEDLAIRIKTKLSETGRLITSDEAS</sequence>
<comment type="catalytic activity">
    <reaction evidence="1 10">
        <text>Transfers a segment of a (1-&gt;4)-alpha-D-glucan to a new position in an acceptor, which may be glucose or a (1-&gt;4)-alpha-D-glucan.</text>
        <dbReference type="EC" id="2.4.1.25"/>
    </reaction>
</comment>
<dbReference type="EMBL" id="CACVAT010000187">
    <property type="protein sequence ID" value="CAA6812303.1"/>
    <property type="molecule type" value="Genomic_DNA"/>
</dbReference>
<evidence type="ECO:0000256" key="7">
    <source>
        <dbReference type="ARBA" id="ARBA00023277"/>
    </source>
</evidence>
<keyword evidence="5 10" id="KW-0328">Glycosyltransferase</keyword>
<dbReference type="GO" id="GO:0004134">
    <property type="term" value="F:4-alpha-glucanotransferase activity"/>
    <property type="evidence" value="ECO:0007669"/>
    <property type="project" value="UniProtKB-EC"/>
</dbReference>
<evidence type="ECO:0000256" key="8">
    <source>
        <dbReference type="ARBA" id="ARBA00031423"/>
    </source>
</evidence>
<proteinExistence type="inferred from homology"/>
<evidence type="ECO:0000256" key="1">
    <source>
        <dbReference type="ARBA" id="ARBA00000439"/>
    </source>
</evidence>
<evidence type="ECO:0000256" key="6">
    <source>
        <dbReference type="ARBA" id="ARBA00022679"/>
    </source>
</evidence>
<organism evidence="11">
    <name type="scientific">uncultured Thiotrichaceae bacterium</name>
    <dbReference type="NCBI Taxonomy" id="298394"/>
    <lineage>
        <taxon>Bacteria</taxon>
        <taxon>Pseudomonadati</taxon>
        <taxon>Pseudomonadota</taxon>
        <taxon>Gammaproteobacteria</taxon>
        <taxon>Thiotrichales</taxon>
        <taxon>Thiotrichaceae</taxon>
        <taxon>environmental samples</taxon>
    </lineage>
</organism>
<protein>
    <recommendedName>
        <fullName evidence="4 10">4-alpha-glucanotransferase</fullName>
        <ecNumber evidence="3 10">2.4.1.25</ecNumber>
    </recommendedName>
    <alternativeName>
        <fullName evidence="8 10">Amylomaltase</fullName>
    </alternativeName>
    <alternativeName>
        <fullName evidence="9 10">Disproportionating enzyme</fullName>
    </alternativeName>
</protein>
<dbReference type="InterPro" id="IPR017853">
    <property type="entry name" value="GH"/>
</dbReference>
<dbReference type="Gene3D" id="3.20.20.80">
    <property type="entry name" value="Glycosidases"/>
    <property type="match status" value="1"/>
</dbReference>
<evidence type="ECO:0000256" key="9">
    <source>
        <dbReference type="ARBA" id="ARBA00031501"/>
    </source>
</evidence>
<dbReference type="EC" id="2.4.1.25" evidence="3 10"/>
<evidence type="ECO:0000256" key="4">
    <source>
        <dbReference type="ARBA" id="ARBA00020295"/>
    </source>
</evidence>